<dbReference type="RefSeq" id="WP_302916703.1">
    <property type="nucleotide sequence ID" value="NZ_JAUMSQ010000358.1"/>
</dbReference>
<keyword evidence="1" id="KW-0802">TPR repeat</keyword>
<organism evidence="2 3">
    <name type="scientific">Mycolicibacterium arseniciresistens</name>
    <dbReference type="NCBI Taxonomy" id="3062257"/>
    <lineage>
        <taxon>Bacteria</taxon>
        <taxon>Bacillati</taxon>
        <taxon>Actinomycetota</taxon>
        <taxon>Actinomycetes</taxon>
        <taxon>Mycobacteriales</taxon>
        <taxon>Mycobacteriaceae</taxon>
        <taxon>Mycolicibacterium</taxon>
    </lineage>
</organism>
<proteinExistence type="predicted"/>
<sequence length="108" mass="11540">TGMAHVEGERDRLRHKAAAVAAALAADHLALGEHDRALAAAERSVQLEPEQDTGWLVLADLHAELGDAGSAEYVRREHARIRAELGVPTLVRRGRPAGAGQIRPSRTA</sequence>
<name>A0ABT8UPE2_9MYCO</name>
<gene>
    <name evidence="2" type="ORF">Q2100_28245</name>
</gene>
<dbReference type="Proteomes" id="UP001168823">
    <property type="component" value="Unassembled WGS sequence"/>
</dbReference>
<evidence type="ECO:0000313" key="2">
    <source>
        <dbReference type="EMBL" id="MDO3639665.1"/>
    </source>
</evidence>
<evidence type="ECO:0000256" key="1">
    <source>
        <dbReference type="PROSITE-ProRule" id="PRU00339"/>
    </source>
</evidence>
<protein>
    <submittedName>
        <fullName evidence="2">Tetratricopeptide repeat protein</fullName>
    </submittedName>
</protein>
<feature type="repeat" description="TPR" evidence="1">
    <location>
        <begin position="18"/>
        <end position="51"/>
    </location>
</feature>
<accession>A0ABT8UPE2</accession>
<reference evidence="2" key="1">
    <citation type="submission" date="2023-07" db="EMBL/GenBank/DDBJ databases">
        <title>Mycolicibacterium sp. nov., a novel bacterial species.</title>
        <authorList>
            <person name="Cao Y."/>
        </authorList>
    </citation>
    <scope>NUCLEOTIDE SEQUENCE</scope>
    <source>
        <strain evidence="2">KC 300</strain>
    </source>
</reference>
<dbReference type="Pfam" id="PF13428">
    <property type="entry name" value="TPR_14"/>
    <property type="match status" value="1"/>
</dbReference>
<dbReference type="EMBL" id="JAUMSQ010000358">
    <property type="protein sequence ID" value="MDO3639665.1"/>
    <property type="molecule type" value="Genomic_DNA"/>
</dbReference>
<dbReference type="SUPFAM" id="SSF48452">
    <property type="entry name" value="TPR-like"/>
    <property type="match status" value="1"/>
</dbReference>
<dbReference type="PROSITE" id="PS50005">
    <property type="entry name" value="TPR"/>
    <property type="match status" value="1"/>
</dbReference>
<dbReference type="InterPro" id="IPR011990">
    <property type="entry name" value="TPR-like_helical_dom_sf"/>
</dbReference>
<dbReference type="Gene3D" id="1.25.40.10">
    <property type="entry name" value="Tetratricopeptide repeat domain"/>
    <property type="match status" value="1"/>
</dbReference>
<evidence type="ECO:0000313" key="3">
    <source>
        <dbReference type="Proteomes" id="UP001168823"/>
    </source>
</evidence>
<comment type="caution">
    <text evidence="2">The sequence shown here is derived from an EMBL/GenBank/DDBJ whole genome shotgun (WGS) entry which is preliminary data.</text>
</comment>
<dbReference type="InterPro" id="IPR019734">
    <property type="entry name" value="TPR_rpt"/>
</dbReference>
<keyword evidence="3" id="KW-1185">Reference proteome</keyword>
<feature type="non-terminal residue" evidence="2">
    <location>
        <position position="1"/>
    </location>
</feature>